<dbReference type="PANTHER" id="PTHR46016:SF1">
    <property type="entry name" value="RING-TYPE DOMAIN-CONTAINING PROTEIN"/>
    <property type="match status" value="1"/>
</dbReference>
<dbReference type="EMBL" id="CAJNJA010006239">
    <property type="protein sequence ID" value="CAE7207601.1"/>
    <property type="molecule type" value="Genomic_DNA"/>
</dbReference>
<keyword evidence="2 4" id="KW-0863">Zinc-finger</keyword>
<dbReference type="SMART" id="SM00184">
    <property type="entry name" value="RING"/>
    <property type="match status" value="1"/>
</dbReference>
<dbReference type="InterPro" id="IPR013083">
    <property type="entry name" value="Znf_RING/FYVE/PHD"/>
</dbReference>
<dbReference type="GO" id="GO:0000209">
    <property type="term" value="P:protein polyubiquitination"/>
    <property type="evidence" value="ECO:0007669"/>
    <property type="project" value="TreeGrafter"/>
</dbReference>
<dbReference type="GO" id="GO:0061630">
    <property type="term" value="F:ubiquitin protein ligase activity"/>
    <property type="evidence" value="ECO:0007669"/>
    <property type="project" value="TreeGrafter"/>
</dbReference>
<dbReference type="PROSITE" id="PS00518">
    <property type="entry name" value="ZF_RING_1"/>
    <property type="match status" value="1"/>
</dbReference>
<dbReference type="InterPro" id="IPR051438">
    <property type="entry name" value="RNF_E3_ubiq-protein_ligase"/>
</dbReference>
<name>A0A812JJD3_9DINO</name>
<feature type="non-terminal residue" evidence="6">
    <location>
        <position position="1"/>
    </location>
</feature>
<dbReference type="SUPFAM" id="SSF57850">
    <property type="entry name" value="RING/U-box"/>
    <property type="match status" value="1"/>
</dbReference>
<evidence type="ECO:0000259" key="5">
    <source>
        <dbReference type="PROSITE" id="PS50089"/>
    </source>
</evidence>
<dbReference type="PROSITE" id="PS50089">
    <property type="entry name" value="ZF_RING_2"/>
    <property type="match status" value="1"/>
</dbReference>
<keyword evidence="7" id="KW-1185">Reference proteome</keyword>
<keyword evidence="1" id="KW-0479">Metal-binding</keyword>
<evidence type="ECO:0000313" key="6">
    <source>
        <dbReference type="EMBL" id="CAE7207601.1"/>
    </source>
</evidence>
<proteinExistence type="predicted"/>
<dbReference type="GO" id="GO:0006511">
    <property type="term" value="P:ubiquitin-dependent protein catabolic process"/>
    <property type="evidence" value="ECO:0007669"/>
    <property type="project" value="TreeGrafter"/>
</dbReference>
<feature type="non-terminal residue" evidence="6">
    <location>
        <position position="205"/>
    </location>
</feature>
<dbReference type="InterPro" id="IPR001841">
    <property type="entry name" value="Znf_RING"/>
</dbReference>
<dbReference type="AlphaFoldDB" id="A0A812JJD3"/>
<organism evidence="6 7">
    <name type="scientific">Symbiodinium necroappetens</name>
    <dbReference type="NCBI Taxonomy" id="1628268"/>
    <lineage>
        <taxon>Eukaryota</taxon>
        <taxon>Sar</taxon>
        <taxon>Alveolata</taxon>
        <taxon>Dinophyceae</taxon>
        <taxon>Suessiales</taxon>
        <taxon>Symbiodiniaceae</taxon>
        <taxon>Symbiodinium</taxon>
    </lineage>
</organism>
<dbReference type="GO" id="GO:0008270">
    <property type="term" value="F:zinc ion binding"/>
    <property type="evidence" value="ECO:0007669"/>
    <property type="project" value="UniProtKB-KW"/>
</dbReference>
<dbReference type="InterPro" id="IPR017907">
    <property type="entry name" value="Znf_RING_CS"/>
</dbReference>
<comment type="caution">
    <text evidence="6">The sequence shown here is derived from an EMBL/GenBank/DDBJ whole genome shotgun (WGS) entry which is preliminary data.</text>
</comment>
<evidence type="ECO:0000256" key="3">
    <source>
        <dbReference type="ARBA" id="ARBA00022833"/>
    </source>
</evidence>
<evidence type="ECO:0000256" key="4">
    <source>
        <dbReference type="PROSITE-ProRule" id="PRU00175"/>
    </source>
</evidence>
<reference evidence="6" key="1">
    <citation type="submission" date="2021-02" db="EMBL/GenBank/DDBJ databases">
        <authorList>
            <person name="Dougan E. K."/>
            <person name="Rhodes N."/>
            <person name="Thang M."/>
            <person name="Chan C."/>
        </authorList>
    </citation>
    <scope>NUCLEOTIDE SEQUENCE</scope>
</reference>
<protein>
    <submittedName>
        <fullName evidence="6">Rnf114 protein</fullName>
    </submittedName>
</protein>
<dbReference type="Pfam" id="PF00097">
    <property type="entry name" value="zf-C3HC4"/>
    <property type="match status" value="1"/>
</dbReference>
<dbReference type="InterPro" id="IPR018957">
    <property type="entry name" value="Znf_C3HC4_RING-type"/>
</dbReference>
<evidence type="ECO:0000313" key="7">
    <source>
        <dbReference type="Proteomes" id="UP000601435"/>
    </source>
</evidence>
<gene>
    <name evidence="6" type="primary">Rnf114</name>
    <name evidence="6" type="ORF">SNEC2469_LOCUS1883</name>
</gene>
<dbReference type="Gene3D" id="3.30.40.10">
    <property type="entry name" value="Zinc/RING finger domain, C3HC4 (zinc finger)"/>
    <property type="match status" value="1"/>
</dbReference>
<sequence>AVPDDLNCTLCGDVFQNPSQIPCGHHFCSSCIRALLARGTGRANCPLDGQIVTRFAALPSDAQLLRRLGQLRVRCPVCREEICVEDLQLHLQDPVSMVESAEAYQSILQPFYMSCPLSNFTVGEFNGTSALIRLYRKLGPDLLKRFVLATESFIVLPDPKMGFQPQSEEDANLLRREGGYFNAWWVHPTFRREVWWHAEEAAEVD</sequence>
<dbReference type="Proteomes" id="UP000601435">
    <property type="component" value="Unassembled WGS sequence"/>
</dbReference>
<dbReference type="OrthoDB" id="6105938at2759"/>
<accession>A0A812JJD3</accession>
<evidence type="ECO:0000256" key="1">
    <source>
        <dbReference type="ARBA" id="ARBA00022723"/>
    </source>
</evidence>
<evidence type="ECO:0000256" key="2">
    <source>
        <dbReference type="ARBA" id="ARBA00022771"/>
    </source>
</evidence>
<dbReference type="PANTHER" id="PTHR46016">
    <property type="entry name" value="ZINC FINGER, RING/FYVE/PHD-TYPE"/>
    <property type="match status" value="1"/>
</dbReference>
<feature type="domain" description="RING-type" evidence="5">
    <location>
        <begin position="8"/>
        <end position="48"/>
    </location>
</feature>
<keyword evidence="3" id="KW-0862">Zinc</keyword>